<proteinExistence type="predicted"/>
<reference evidence="2" key="1">
    <citation type="submission" date="2018-01" db="EMBL/GenBank/DDBJ databases">
        <title>An insight into the sialome of Amazonian anophelines.</title>
        <authorList>
            <person name="Ribeiro J.M."/>
            <person name="Scarpassa V."/>
            <person name="Calvo E."/>
        </authorList>
    </citation>
    <scope>NUCLEOTIDE SEQUENCE</scope>
    <source>
        <tissue evidence="2">Salivary glands</tissue>
    </source>
</reference>
<evidence type="ECO:0000256" key="1">
    <source>
        <dbReference type="SAM" id="SignalP"/>
    </source>
</evidence>
<evidence type="ECO:0000313" key="2">
    <source>
        <dbReference type="EMBL" id="MBW47123.1"/>
    </source>
</evidence>
<keyword evidence="1" id="KW-0732">Signal</keyword>
<feature type="chain" id="PRO_5015005618" evidence="1">
    <location>
        <begin position="30"/>
        <end position="117"/>
    </location>
</feature>
<dbReference type="EMBL" id="GGFK01013802">
    <property type="protein sequence ID" value="MBW47123.1"/>
    <property type="molecule type" value="Transcribed_RNA"/>
</dbReference>
<protein>
    <submittedName>
        <fullName evidence="2">Putative secreted protein</fullName>
    </submittedName>
</protein>
<dbReference type="AlphaFoldDB" id="A0A2M4B245"/>
<sequence>MISTSTSSTIPSTSFCALFIMLSFVRVFPHPSPIAAGSAGSLGLGAGCRRMSSTIHFDIWGVCTPSTSDWQSQWQSVGSEMDSTSNQDRVLRARHMLLFLLTFLYAPRHGLHFLAVH</sequence>
<name>A0A2M4B245_9DIPT</name>
<feature type="signal peptide" evidence="1">
    <location>
        <begin position="1"/>
        <end position="29"/>
    </location>
</feature>
<organism evidence="2">
    <name type="scientific">Anopheles triannulatus</name>
    <dbReference type="NCBI Taxonomy" id="58253"/>
    <lineage>
        <taxon>Eukaryota</taxon>
        <taxon>Metazoa</taxon>
        <taxon>Ecdysozoa</taxon>
        <taxon>Arthropoda</taxon>
        <taxon>Hexapoda</taxon>
        <taxon>Insecta</taxon>
        <taxon>Pterygota</taxon>
        <taxon>Neoptera</taxon>
        <taxon>Endopterygota</taxon>
        <taxon>Diptera</taxon>
        <taxon>Nematocera</taxon>
        <taxon>Culicoidea</taxon>
        <taxon>Culicidae</taxon>
        <taxon>Anophelinae</taxon>
        <taxon>Anopheles</taxon>
    </lineage>
</organism>
<accession>A0A2M4B245</accession>